<accession>A0ACB9ESP6</accession>
<gene>
    <name evidence="1" type="ORF">L1987_52059</name>
</gene>
<reference evidence="2" key="1">
    <citation type="journal article" date="2022" name="Mol. Ecol. Resour.">
        <title>The genomes of chicory, endive, great burdock and yacon provide insights into Asteraceae palaeo-polyploidization history and plant inulin production.</title>
        <authorList>
            <person name="Fan W."/>
            <person name="Wang S."/>
            <person name="Wang H."/>
            <person name="Wang A."/>
            <person name="Jiang F."/>
            <person name="Liu H."/>
            <person name="Zhao H."/>
            <person name="Xu D."/>
            <person name="Zhang Y."/>
        </authorList>
    </citation>
    <scope>NUCLEOTIDE SEQUENCE [LARGE SCALE GENOMIC DNA]</scope>
    <source>
        <strain evidence="2">cv. Yunnan</strain>
    </source>
</reference>
<dbReference type="EMBL" id="CM042034">
    <property type="protein sequence ID" value="KAI3761638.1"/>
    <property type="molecule type" value="Genomic_DNA"/>
</dbReference>
<keyword evidence="2" id="KW-1185">Reference proteome</keyword>
<protein>
    <submittedName>
        <fullName evidence="1">Uncharacterized protein</fullName>
    </submittedName>
</protein>
<evidence type="ECO:0000313" key="1">
    <source>
        <dbReference type="EMBL" id="KAI3761638.1"/>
    </source>
</evidence>
<name>A0ACB9ESP6_9ASTR</name>
<proteinExistence type="predicted"/>
<comment type="caution">
    <text evidence="1">The sequence shown here is derived from an EMBL/GenBank/DDBJ whole genome shotgun (WGS) entry which is preliminary data.</text>
</comment>
<organism evidence="1 2">
    <name type="scientific">Smallanthus sonchifolius</name>
    <dbReference type="NCBI Taxonomy" id="185202"/>
    <lineage>
        <taxon>Eukaryota</taxon>
        <taxon>Viridiplantae</taxon>
        <taxon>Streptophyta</taxon>
        <taxon>Embryophyta</taxon>
        <taxon>Tracheophyta</taxon>
        <taxon>Spermatophyta</taxon>
        <taxon>Magnoliopsida</taxon>
        <taxon>eudicotyledons</taxon>
        <taxon>Gunneridae</taxon>
        <taxon>Pentapetalae</taxon>
        <taxon>asterids</taxon>
        <taxon>campanulids</taxon>
        <taxon>Asterales</taxon>
        <taxon>Asteraceae</taxon>
        <taxon>Asteroideae</taxon>
        <taxon>Heliantheae alliance</taxon>
        <taxon>Millerieae</taxon>
        <taxon>Smallanthus</taxon>
    </lineage>
</organism>
<reference evidence="1 2" key="2">
    <citation type="journal article" date="2022" name="Mol. Ecol. Resour.">
        <title>The genomes of chicory, endive, great burdock and yacon provide insights into Asteraceae paleo-polyploidization history and plant inulin production.</title>
        <authorList>
            <person name="Fan W."/>
            <person name="Wang S."/>
            <person name="Wang H."/>
            <person name="Wang A."/>
            <person name="Jiang F."/>
            <person name="Liu H."/>
            <person name="Zhao H."/>
            <person name="Xu D."/>
            <person name="Zhang Y."/>
        </authorList>
    </citation>
    <scope>NUCLEOTIDE SEQUENCE [LARGE SCALE GENOMIC DNA]</scope>
    <source>
        <strain evidence="2">cv. Yunnan</strain>
        <tissue evidence="1">Leaves</tissue>
    </source>
</reference>
<dbReference type="Proteomes" id="UP001056120">
    <property type="component" value="Linkage Group LG17"/>
</dbReference>
<sequence length="124" mass="14531">MSVSDISELFPAMTLEDASLKLKKVEETPLKKEPSMMVEQLSWKNFIGVSNRSSWIHADKRKPSWIDADKRRIGVDRRSGVEKRRRRILDKWFAAIIRFPPVEVTVVYGDEYGWGFIGHRRKQL</sequence>
<evidence type="ECO:0000313" key="2">
    <source>
        <dbReference type="Proteomes" id="UP001056120"/>
    </source>
</evidence>